<dbReference type="InterPro" id="IPR006035">
    <property type="entry name" value="Ureohydrolase"/>
</dbReference>
<dbReference type="Gene3D" id="3.40.800.10">
    <property type="entry name" value="Ureohydrolase domain"/>
    <property type="match status" value="1"/>
</dbReference>
<evidence type="ECO:0000256" key="8">
    <source>
        <dbReference type="ARBA" id="ARBA00022801"/>
    </source>
</evidence>
<keyword evidence="8 12" id="KW-0378">Hydrolase</keyword>
<dbReference type="SUPFAM" id="SSF50494">
    <property type="entry name" value="Trypsin-like serine proteases"/>
    <property type="match status" value="1"/>
</dbReference>
<dbReference type="UniPathway" id="UPA00158">
    <property type="reaction ID" value="UER00270"/>
</dbReference>
<evidence type="ECO:0000256" key="12">
    <source>
        <dbReference type="RuleBase" id="RU003684"/>
    </source>
</evidence>
<dbReference type="PROSITE" id="PS50240">
    <property type="entry name" value="TRYPSIN_DOM"/>
    <property type="match status" value="1"/>
</dbReference>
<dbReference type="Proteomes" id="UP000838878">
    <property type="component" value="Chromosome 3"/>
</dbReference>
<name>A0A8J9ULT8_9NEOP</name>
<evidence type="ECO:0000256" key="11">
    <source>
        <dbReference type="PROSITE-ProRule" id="PRU00742"/>
    </source>
</evidence>
<keyword evidence="6" id="KW-0056">Arginine metabolism</keyword>
<dbReference type="GO" id="GO:0005829">
    <property type="term" value="C:cytosol"/>
    <property type="evidence" value="ECO:0007669"/>
    <property type="project" value="TreeGrafter"/>
</dbReference>
<dbReference type="EMBL" id="OV170223">
    <property type="protein sequence ID" value="CAH0722493.1"/>
    <property type="molecule type" value="Genomic_DNA"/>
</dbReference>
<dbReference type="GO" id="GO:0004053">
    <property type="term" value="F:arginase activity"/>
    <property type="evidence" value="ECO:0007669"/>
    <property type="project" value="UniProtKB-EC"/>
</dbReference>
<dbReference type="InterPro" id="IPR009003">
    <property type="entry name" value="Peptidase_S1_PA"/>
</dbReference>
<dbReference type="FunFam" id="3.40.800.10:FF:000012">
    <property type="entry name" value="Arginase"/>
    <property type="match status" value="1"/>
</dbReference>
<feature type="non-terminal residue" evidence="14">
    <location>
        <position position="574"/>
    </location>
</feature>
<dbReference type="Gene3D" id="2.40.10.10">
    <property type="entry name" value="Trypsin-like serine proteases"/>
    <property type="match status" value="1"/>
</dbReference>
<evidence type="ECO:0000256" key="4">
    <source>
        <dbReference type="ARBA" id="ARBA00018123"/>
    </source>
</evidence>
<dbReference type="PANTHER" id="PTHR43782">
    <property type="entry name" value="ARGINASE"/>
    <property type="match status" value="1"/>
</dbReference>
<protein>
    <recommendedName>
        <fullName evidence="4">Arginase</fullName>
        <ecNumber evidence="3">3.5.3.1</ecNumber>
    </recommendedName>
</protein>
<evidence type="ECO:0000313" key="14">
    <source>
        <dbReference type="EMBL" id="CAH0722493.1"/>
    </source>
</evidence>
<dbReference type="InterPro" id="IPR023696">
    <property type="entry name" value="Ureohydrolase_dom_sf"/>
</dbReference>
<dbReference type="NCBIfam" id="TIGR01229">
    <property type="entry name" value="rocF_arginase"/>
    <property type="match status" value="1"/>
</dbReference>
<reference evidence="14" key="1">
    <citation type="submission" date="2021-12" db="EMBL/GenBank/DDBJ databases">
        <authorList>
            <person name="Martin H S."/>
        </authorList>
    </citation>
    <scope>NUCLEOTIDE SEQUENCE</scope>
</reference>
<organism evidence="14 15">
    <name type="scientific">Brenthis ino</name>
    <name type="common">lesser marbled fritillary</name>
    <dbReference type="NCBI Taxonomy" id="405034"/>
    <lineage>
        <taxon>Eukaryota</taxon>
        <taxon>Metazoa</taxon>
        <taxon>Ecdysozoa</taxon>
        <taxon>Arthropoda</taxon>
        <taxon>Hexapoda</taxon>
        <taxon>Insecta</taxon>
        <taxon>Pterygota</taxon>
        <taxon>Neoptera</taxon>
        <taxon>Endopterygota</taxon>
        <taxon>Lepidoptera</taxon>
        <taxon>Glossata</taxon>
        <taxon>Ditrysia</taxon>
        <taxon>Papilionoidea</taxon>
        <taxon>Nymphalidae</taxon>
        <taxon>Heliconiinae</taxon>
        <taxon>Argynnini</taxon>
        <taxon>Brenthis</taxon>
    </lineage>
</organism>
<keyword evidence="9" id="KW-0464">Manganese</keyword>
<evidence type="ECO:0000256" key="1">
    <source>
        <dbReference type="ARBA" id="ARBA00001936"/>
    </source>
</evidence>
<evidence type="ECO:0000256" key="5">
    <source>
        <dbReference type="ARBA" id="ARBA00022436"/>
    </source>
</evidence>
<dbReference type="Pfam" id="PF00491">
    <property type="entry name" value="Arginase"/>
    <property type="match status" value="1"/>
</dbReference>
<evidence type="ECO:0000256" key="3">
    <source>
        <dbReference type="ARBA" id="ARBA00012168"/>
    </source>
</evidence>
<dbReference type="PANTHER" id="PTHR43782:SF3">
    <property type="entry name" value="ARGINASE"/>
    <property type="match status" value="1"/>
</dbReference>
<sequence length="574" mass="63382">MWESLAEETTYVVGNSKDWRTIENLAESHPYVVAILNLAKDCVCSGTVIGEKTVLTSGGCIKPKPHYIAVGTAVFNNKLNKSIIPITYTKTHGDYIFDVQEIELKVNRMNNNIGLIFVLRPILNLFLESAVIGNYYASQFNEKKLIMVGFGYIRTSNTVVLQHQAYQQIGCMNPTWFYCICGIEYSPVSYEEFFGKGAPVLLDDAVVAIAATPSGSLTLKKNISYNIFTAIAPYLRWIEKVFVRTMSQKWIPLKKVGIIGVPFEKGQKKYGVSVAPAALRSAGLMEHLKEIDGIDVKDYGDIEIPASNQQVNVDNMEHLSLVSACNKNVSEKVSEVLKDGRVAVTIGGDHSIGLGTVDGHYKVDEDMILLWVDAHADINTNKTSGSGSVHGMPVALLVKELSDYWPYLPTMDWQVPKFSIRNLGYVGLRSVDKYERLAIEKYDVPAFTMADIDDFGIQKSINHIFQKIDPEGKKPIHVSFDIDSIDAMVAPSTGTPVPGGLTLREAIKLMEIIHETGRLRAIDLVEINPALGNDSDRKRTIEAGLCVLKAALGFSRRGTVPRGVLDLPVQTPPK</sequence>
<dbReference type="SUPFAM" id="SSF52768">
    <property type="entry name" value="Arginase/deacetylase"/>
    <property type="match status" value="1"/>
</dbReference>
<dbReference type="InterPro" id="IPR001254">
    <property type="entry name" value="Trypsin_dom"/>
</dbReference>
<dbReference type="GO" id="GO:0030145">
    <property type="term" value="F:manganese ion binding"/>
    <property type="evidence" value="ECO:0007669"/>
    <property type="project" value="TreeGrafter"/>
</dbReference>
<dbReference type="InterPro" id="IPR020855">
    <property type="entry name" value="Ureohydrolase_Mn_BS"/>
</dbReference>
<evidence type="ECO:0000259" key="13">
    <source>
        <dbReference type="PROSITE" id="PS50240"/>
    </source>
</evidence>
<comment type="similarity">
    <text evidence="11 12">Belongs to the arginase family.</text>
</comment>
<dbReference type="GO" id="GO:0004252">
    <property type="term" value="F:serine-type endopeptidase activity"/>
    <property type="evidence" value="ECO:0007669"/>
    <property type="project" value="InterPro"/>
</dbReference>
<dbReference type="GO" id="GO:0006508">
    <property type="term" value="P:proteolysis"/>
    <property type="evidence" value="ECO:0007669"/>
    <property type="project" value="InterPro"/>
</dbReference>
<keyword evidence="15" id="KW-1185">Reference proteome</keyword>
<evidence type="ECO:0000256" key="7">
    <source>
        <dbReference type="ARBA" id="ARBA00022723"/>
    </source>
</evidence>
<dbReference type="EC" id="3.5.3.1" evidence="3"/>
<evidence type="ECO:0000256" key="2">
    <source>
        <dbReference type="ARBA" id="ARBA00005098"/>
    </source>
</evidence>
<accession>A0A8J9ULT8</accession>
<evidence type="ECO:0000256" key="6">
    <source>
        <dbReference type="ARBA" id="ARBA00022503"/>
    </source>
</evidence>
<gene>
    <name evidence="14" type="ORF">BINO364_LOCUS8444</name>
</gene>
<evidence type="ECO:0000313" key="15">
    <source>
        <dbReference type="Proteomes" id="UP000838878"/>
    </source>
</evidence>
<keyword evidence="5" id="KW-0835">Urea cycle</keyword>
<comment type="cofactor">
    <cofactor evidence="1">
        <name>Mn(2+)</name>
        <dbReference type="ChEBI" id="CHEBI:29035"/>
    </cofactor>
</comment>
<dbReference type="GO" id="GO:0000050">
    <property type="term" value="P:urea cycle"/>
    <property type="evidence" value="ECO:0007669"/>
    <property type="project" value="UniProtKB-UniPathway"/>
</dbReference>
<keyword evidence="7" id="KW-0479">Metal-binding</keyword>
<dbReference type="AlphaFoldDB" id="A0A8J9ULT8"/>
<dbReference type="InterPro" id="IPR014033">
    <property type="entry name" value="Arginase"/>
</dbReference>
<dbReference type="GO" id="GO:0006525">
    <property type="term" value="P:arginine metabolic process"/>
    <property type="evidence" value="ECO:0007669"/>
    <property type="project" value="UniProtKB-KW"/>
</dbReference>
<feature type="domain" description="Peptidase S1" evidence="13">
    <location>
        <begin position="12"/>
        <end position="243"/>
    </location>
</feature>
<dbReference type="GO" id="GO:0005634">
    <property type="term" value="C:nucleus"/>
    <property type="evidence" value="ECO:0007669"/>
    <property type="project" value="TreeGrafter"/>
</dbReference>
<evidence type="ECO:0000256" key="10">
    <source>
        <dbReference type="ARBA" id="ARBA00047391"/>
    </source>
</evidence>
<comment type="pathway">
    <text evidence="2">Nitrogen metabolism; urea cycle; L-ornithine and urea from L-arginine: step 1/1.</text>
</comment>
<dbReference type="InterPro" id="IPR043504">
    <property type="entry name" value="Peptidase_S1_PA_chymotrypsin"/>
</dbReference>
<proteinExistence type="inferred from homology"/>
<dbReference type="PROSITE" id="PS01053">
    <property type="entry name" value="ARGINASE_1"/>
    <property type="match status" value="1"/>
</dbReference>
<dbReference type="CDD" id="cd09989">
    <property type="entry name" value="Arginase"/>
    <property type="match status" value="1"/>
</dbReference>
<evidence type="ECO:0000256" key="9">
    <source>
        <dbReference type="ARBA" id="ARBA00023211"/>
    </source>
</evidence>
<dbReference type="PROSITE" id="PS51409">
    <property type="entry name" value="ARGINASE_2"/>
    <property type="match status" value="1"/>
</dbReference>
<dbReference type="PRINTS" id="PR00116">
    <property type="entry name" value="ARGINASE"/>
</dbReference>
<comment type="catalytic activity">
    <reaction evidence="10">
        <text>L-arginine + H2O = urea + L-ornithine</text>
        <dbReference type="Rhea" id="RHEA:20569"/>
        <dbReference type="ChEBI" id="CHEBI:15377"/>
        <dbReference type="ChEBI" id="CHEBI:16199"/>
        <dbReference type="ChEBI" id="CHEBI:32682"/>
        <dbReference type="ChEBI" id="CHEBI:46911"/>
        <dbReference type="EC" id="3.5.3.1"/>
    </reaction>
</comment>
<dbReference type="OrthoDB" id="9992747at2759"/>